<sequence length="935" mass="105153">MVEKDDRPDLSLDRPSEQGFITFFKGLPDKLETTIRLFERNDYYSVHGEDALFVAQTVYKTSTVIKYLGEEALNVPFTTDERKGLPSCTLSRLNTISFLRDLLLVKLYRVEIWSMEGRKGSQWQITKRASPGNLVDVEDILFLNNDVSSSPVVLALKVESKGDQKLIGVAYTDATTQRMIGVSEFVDNDTFSNFESLLIQLSVKECVVPEDSQNYELRKIEAILDRCGIVVTPRKKGDFQTKDIEQDLNRLLDEDVAISALPEFELKAAMGCVACLIKYLGLLSLETNFHQYTLQLYDLSQYMRLDAAAVRALNLMPGPQDGSNKSMSLYGLLNKCKTAQGSRLLAQWLKQPLMSLAEIEMRHDLVEAFANDTDLRQSLQEDNLKNFPDLHRLAKRFQRQNAHLQDVIRVYQVIIKLPALKAALEAHNSSHSGLLKELFVDKIQEYMVHLKNLEELVETTIDLDAVEHHDFRIKADFDQSLQEVRALMDTTYEQLEPEAIRVADALDIEYEKKLKFEKNSQYGYIMRLSRKDASIIRNKREYIELATRKDGVYFTTSALRRLSDEYAQLSAEYDSTQSKLVKEVIEITELRSVSLASYFPVLELLNQSIAVLDVLVSFAHVSIHAPIPYVRPTLSRKGEGDVRLEASRHPCLEMQDVSFIDNDVEMLRDSSSFHIITGPNMGGKSTYIRQIGMVALMAQAGCFVPCRTASLCIFDSILARVGAGDSTLKGVSTFMAEMLETSAILKSATADSLIIIDELGRGTSTYDGFGLAWAISEYIATQIKSFTLFATHFHELTVLADRVPTVRNLHVAALREDRGITLLYKVRPGACDQSFGIHVAELANFPEAVVKMAKRKAAELEDFSGADEPGRARPWKCSKEEIEKGNEVIQRFLADFSQVDAAGGSDVLAALEQIRDGYKDQFAQSPFVQEVLSGL</sequence>
<evidence type="ECO:0000259" key="13">
    <source>
        <dbReference type="PROSITE" id="PS00486"/>
    </source>
</evidence>
<dbReference type="FunFam" id="1.10.1420.10:FF:000003">
    <property type="entry name" value="DNA mismatch repair protein"/>
    <property type="match status" value="1"/>
</dbReference>
<dbReference type="PANTHER" id="PTHR11361">
    <property type="entry name" value="DNA MISMATCH REPAIR PROTEIN MUTS FAMILY MEMBER"/>
    <property type="match status" value="1"/>
</dbReference>
<dbReference type="SUPFAM" id="SSF53150">
    <property type="entry name" value="DNA repair protein MutS, domain II"/>
    <property type="match status" value="1"/>
</dbReference>
<dbReference type="Pfam" id="PF00488">
    <property type="entry name" value="MutS_V"/>
    <property type="match status" value="1"/>
</dbReference>
<evidence type="ECO:0000256" key="9">
    <source>
        <dbReference type="ARBA" id="ARBA00023242"/>
    </source>
</evidence>
<dbReference type="Gene3D" id="3.40.50.300">
    <property type="entry name" value="P-loop containing nucleotide triphosphate hydrolases"/>
    <property type="match status" value="1"/>
</dbReference>
<dbReference type="InterPro" id="IPR007695">
    <property type="entry name" value="DNA_mismatch_repair_MutS-lik_N"/>
</dbReference>
<dbReference type="InterPro" id="IPR032642">
    <property type="entry name" value="Msh2_ATP-bd"/>
</dbReference>
<keyword evidence="7 12" id="KW-0238">DNA-binding</keyword>
<keyword evidence="6" id="KW-0067">ATP-binding</keyword>
<dbReference type="PANTHER" id="PTHR11361:SF35">
    <property type="entry name" value="DNA MISMATCH REPAIR PROTEIN MSH2"/>
    <property type="match status" value="1"/>
</dbReference>
<evidence type="ECO:0000256" key="7">
    <source>
        <dbReference type="ARBA" id="ARBA00023125"/>
    </source>
</evidence>
<keyword evidence="9" id="KW-0539">Nucleus</keyword>
<dbReference type="STRING" id="109895.A0A507E1A2"/>
<dbReference type="SUPFAM" id="SSF52540">
    <property type="entry name" value="P-loop containing nucleoside triphosphate hydrolases"/>
    <property type="match status" value="1"/>
</dbReference>
<reference evidence="14 15" key="1">
    <citation type="journal article" date="2019" name="Sci. Rep.">
        <title>Comparative genomics of chytrid fungi reveal insights into the obligate biotrophic and pathogenic lifestyle of Synchytrium endobioticum.</title>
        <authorList>
            <person name="van de Vossenberg B.T.L.H."/>
            <person name="Warris S."/>
            <person name="Nguyen H.D.T."/>
            <person name="van Gent-Pelzer M.P.E."/>
            <person name="Joly D.L."/>
            <person name="van de Geest H.C."/>
            <person name="Bonants P.J.M."/>
            <person name="Smith D.S."/>
            <person name="Levesque C.A."/>
            <person name="van der Lee T.A.J."/>
        </authorList>
    </citation>
    <scope>NUCLEOTIDE SEQUENCE [LARGE SCALE GENOMIC DNA]</scope>
    <source>
        <strain evidence="14 15">CBS 809.83</strain>
    </source>
</reference>
<evidence type="ECO:0000256" key="8">
    <source>
        <dbReference type="ARBA" id="ARBA00023204"/>
    </source>
</evidence>
<dbReference type="GO" id="GO:0005524">
    <property type="term" value="F:ATP binding"/>
    <property type="evidence" value="ECO:0007669"/>
    <property type="project" value="UniProtKB-KW"/>
</dbReference>
<dbReference type="PIRSF" id="PIRSF005813">
    <property type="entry name" value="MSH2"/>
    <property type="match status" value="1"/>
</dbReference>
<dbReference type="InterPro" id="IPR036187">
    <property type="entry name" value="DNA_mismatch_repair_MutS_sf"/>
</dbReference>
<dbReference type="EMBL" id="QEAQ01000061">
    <property type="protein sequence ID" value="TPX56978.1"/>
    <property type="molecule type" value="Genomic_DNA"/>
</dbReference>
<dbReference type="GO" id="GO:0006298">
    <property type="term" value="P:mismatch repair"/>
    <property type="evidence" value="ECO:0007669"/>
    <property type="project" value="InterPro"/>
</dbReference>
<dbReference type="GO" id="GO:0140664">
    <property type="term" value="F:ATP-dependent DNA damage sensor activity"/>
    <property type="evidence" value="ECO:0007669"/>
    <property type="project" value="InterPro"/>
</dbReference>
<dbReference type="GO" id="GO:0006312">
    <property type="term" value="P:mitotic recombination"/>
    <property type="evidence" value="ECO:0007669"/>
    <property type="project" value="TreeGrafter"/>
</dbReference>
<dbReference type="SMART" id="SM00533">
    <property type="entry name" value="MUTSd"/>
    <property type="match status" value="1"/>
</dbReference>
<dbReference type="Pfam" id="PF05188">
    <property type="entry name" value="MutS_II"/>
    <property type="match status" value="1"/>
</dbReference>
<dbReference type="Pfam" id="PF05192">
    <property type="entry name" value="MutS_III"/>
    <property type="match status" value="1"/>
</dbReference>
<dbReference type="GO" id="GO:0032301">
    <property type="term" value="C:MutSalpha complex"/>
    <property type="evidence" value="ECO:0007669"/>
    <property type="project" value="TreeGrafter"/>
</dbReference>
<protein>
    <recommendedName>
        <fullName evidence="11">DNA mismatch repair protein MSH2</fullName>
    </recommendedName>
    <alternativeName>
        <fullName evidence="3">DNA mismatch repair protein Msh2</fullName>
    </alternativeName>
    <alternativeName>
        <fullName evidence="10">MutS protein homolog 2</fullName>
    </alternativeName>
</protein>
<accession>A0A507E1A2</accession>
<dbReference type="FunFam" id="3.40.1170.10:FF:000003">
    <property type="entry name" value="DNA mismatch repair protein"/>
    <property type="match status" value="1"/>
</dbReference>
<dbReference type="SMART" id="SM00534">
    <property type="entry name" value="MUTSac"/>
    <property type="match status" value="1"/>
</dbReference>
<dbReference type="AlphaFoldDB" id="A0A507E1A2"/>
<evidence type="ECO:0000256" key="2">
    <source>
        <dbReference type="ARBA" id="ARBA00006271"/>
    </source>
</evidence>
<feature type="domain" description="DNA mismatch repair proteins mutS family" evidence="13">
    <location>
        <begin position="752"/>
        <end position="768"/>
    </location>
</feature>
<evidence type="ECO:0000256" key="5">
    <source>
        <dbReference type="ARBA" id="ARBA00022763"/>
    </source>
</evidence>
<dbReference type="NCBIfam" id="NF003810">
    <property type="entry name" value="PRK05399.1"/>
    <property type="match status" value="1"/>
</dbReference>
<dbReference type="Proteomes" id="UP000318582">
    <property type="component" value="Unassembled WGS sequence"/>
</dbReference>
<dbReference type="GO" id="GO:0030983">
    <property type="term" value="F:mismatched DNA binding"/>
    <property type="evidence" value="ECO:0007669"/>
    <property type="project" value="InterPro"/>
</dbReference>
<dbReference type="CDD" id="cd03285">
    <property type="entry name" value="ABC_MSH2_euk"/>
    <property type="match status" value="1"/>
</dbReference>
<evidence type="ECO:0000256" key="11">
    <source>
        <dbReference type="ARBA" id="ARBA00073545"/>
    </source>
</evidence>
<keyword evidence="4 12" id="KW-0547">Nucleotide-binding</keyword>
<dbReference type="InterPro" id="IPR027417">
    <property type="entry name" value="P-loop_NTPase"/>
</dbReference>
<dbReference type="Gene3D" id="3.40.1170.10">
    <property type="entry name" value="DNA repair protein MutS, domain I"/>
    <property type="match status" value="1"/>
</dbReference>
<gene>
    <name evidence="14" type="ORF">PhCBS80983_g04171</name>
</gene>
<comment type="similarity">
    <text evidence="2 12">Belongs to the DNA mismatch repair MutS family.</text>
</comment>
<evidence type="ECO:0000256" key="1">
    <source>
        <dbReference type="ARBA" id="ARBA00004123"/>
    </source>
</evidence>
<evidence type="ECO:0000256" key="12">
    <source>
        <dbReference type="RuleBase" id="RU003756"/>
    </source>
</evidence>
<evidence type="ECO:0000313" key="14">
    <source>
        <dbReference type="EMBL" id="TPX56978.1"/>
    </source>
</evidence>
<dbReference type="InterPro" id="IPR000432">
    <property type="entry name" value="DNA_mismatch_repair_MutS_C"/>
</dbReference>
<proteinExistence type="inferred from homology"/>
<dbReference type="InterPro" id="IPR011184">
    <property type="entry name" value="DNA_mismatch_repair_Msh2"/>
</dbReference>
<keyword evidence="8 12" id="KW-0234">DNA repair</keyword>
<dbReference type="InterPro" id="IPR045076">
    <property type="entry name" value="MutS"/>
</dbReference>
<dbReference type="FunFam" id="3.30.420.110:FF:000002">
    <property type="entry name" value="DNA mismatch repair protein"/>
    <property type="match status" value="1"/>
</dbReference>
<evidence type="ECO:0000256" key="3">
    <source>
        <dbReference type="ARBA" id="ARBA00019549"/>
    </source>
</evidence>
<name>A0A507E1A2_9FUNG</name>
<dbReference type="Gene3D" id="1.10.1420.10">
    <property type="match status" value="2"/>
</dbReference>
<comment type="subcellular location">
    <subcellularLocation>
        <location evidence="1">Nucleus</location>
    </subcellularLocation>
</comment>
<evidence type="ECO:0000313" key="15">
    <source>
        <dbReference type="Proteomes" id="UP000318582"/>
    </source>
</evidence>
<comment type="caution">
    <text evidence="14">The sequence shown here is derived from an EMBL/GenBank/DDBJ whole genome shotgun (WGS) entry which is preliminary data.</text>
</comment>
<dbReference type="Pfam" id="PF05190">
    <property type="entry name" value="MutS_IV"/>
    <property type="match status" value="1"/>
</dbReference>
<organism evidence="14 15">
    <name type="scientific">Powellomyces hirtus</name>
    <dbReference type="NCBI Taxonomy" id="109895"/>
    <lineage>
        <taxon>Eukaryota</taxon>
        <taxon>Fungi</taxon>
        <taxon>Fungi incertae sedis</taxon>
        <taxon>Chytridiomycota</taxon>
        <taxon>Chytridiomycota incertae sedis</taxon>
        <taxon>Chytridiomycetes</taxon>
        <taxon>Spizellomycetales</taxon>
        <taxon>Powellomycetaceae</taxon>
        <taxon>Powellomyces</taxon>
    </lineage>
</organism>
<dbReference type="InterPro" id="IPR007861">
    <property type="entry name" value="DNA_mismatch_repair_MutS_clamp"/>
</dbReference>
<dbReference type="InterPro" id="IPR016151">
    <property type="entry name" value="DNA_mismatch_repair_MutS_N"/>
</dbReference>
<evidence type="ECO:0000256" key="4">
    <source>
        <dbReference type="ARBA" id="ARBA00022741"/>
    </source>
</evidence>
<comment type="function">
    <text evidence="12">Component of the post-replicative DNA mismatch repair system (MMR).</text>
</comment>
<dbReference type="FunFam" id="3.40.50.300:FF:000523">
    <property type="entry name" value="DNA mismatch repair protein"/>
    <property type="match status" value="1"/>
</dbReference>
<evidence type="ECO:0000256" key="10">
    <source>
        <dbReference type="ARBA" id="ARBA00029795"/>
    </source>
</evidence>
<dbReference type="InterPro" id="IPR007696">
    <property type="entry name" value="DNA_mismatch_repair_MutS_core"/>
</dbReference>
<dbReference type="SUPFAM" id="SSF48334">
    <property type="entry name" value="DNA repair protein MutS, domain III"/>
    <property type="match status" value="1"/>
</dbReference>
<dbReference type="Gene3D" id="3.30.420.110">
    <property type="entry name" value="MutS, connector domain"/>
    <property type="match status" value="1"/>
</dbReference>
<keyword evidence="5 12" id="KW-0227">DNA damage</keyword>
<dbReference type="InterPro" id="IPR036678">
    <property type="entry name" value="MutS_con_dom_sf"/>
</dbReference>
<keyword evidence="15" id="KW-1185">Reference proteome</keyword>
<dbReference type="InterPro" id="IPR007860">
    <property type="entry name" value="DNA_mmatch_repair_MutS_con_dom"/>
</dbReference>
<dbReference type="Pfam" id="PF01624">
    <property type="entry name" value="MutS_I"/>
    <property type="match status" value="1"/>
</dbReference>
<dbReference type="PROSITE" id="PS00486">
    <property type="entry name" value="DNA_MISMATCH_REPAIR_2"/>
    <property type="match status" value="1"/>
</dbReference>
<evidence type="ECO:0000256" key="6">
    <source>
        <dbReference type="ARBA" id="ARBA00022840"/>
    </source>
</evidence>